<feature type="compositionally biased region" description="Basic and acidic residues" evidence="1">
    <location>
        <begin position="11"/>
        <end position="21"/>
    </location>
</feature>
<feature type="region of interest" description="Disordered" evidence="1">
    <location>
        <begin position="1"/>
        <end position="21"/>
    </location>
</feature>
<name>A0AAV7WUY8_PLEWA</name>
<feature type="region of interest" description="Disordered" evidence="1">
    <location>
        <begin position="104"/>
        <end position="156"/>
    </location>
</feature>
<protein>
    <submittedName>
        <fullName evidence="2">Uncharacterized protein</fullName>
    </submittedName>
</protein>
<proteinExistence type="predicted"/>
<dbReference type="AlphaFoldDB" id="A0AAV7WUY8"/>
<keyword evidence="3" id="KW-1185">Reference proteome</keyword>
<feature type="compositionally biased region" description="Basic residues" evidence="1">
    <location>
        <begin position="113"/>
        <end position="134"/>
    </location>
</feature>
<evidence type="ECO:0000256" key="1">
    <source>
        <dbReference type="SAM" id="MobiDB-lite"/>
    </source>
</evidence>
<dbReference type="EMBL" id="JANPWB010000001">
    <property type="protein sequence ID" value="KAJ1216792.1"/>
    <property type="molecule type" value="Genomic_DNA"/>
</dbReference>
<gene>
    <name evidence="2" type="ORF">NDU88_004391</name>
</gene>
<sequence>MGARGAPGVRPEGHPPRPERWDPVAAGVYVLRGCPGGRVSPRSPFLAAAHLFLPAQLARKRTRPAWLSHRVSQFEESSPHCGPLLTPGPAGTALHIRHLRAGAQRRFGQPRGPLRRPVRHRLLSPRGLHSRLQHRFLPSRSQPFQGRPRQRPAAQL</sequence>
<evidence type="ECO:0000313" key="3">
    <source>
        <dbReference type="Proteomes" id="UP001066276"/>
    </source>
</evidence>
<reference evidence="2" key="1">
    <citation type="journal article" date="2022" name="bioRxiv">
        <title>Sequencing and chromosome-scale assembly of the giantPleurodeles waltlgenome.</title>
        <authorList>
            <person name="Brown T."/>
            <person name="Elewa A."/>
            <person name="Iarovenko S."/>
            <person name="Subramanian E."/>
            <person name="Araus A.J."/>
            <person name="Petzold A."/>
            <person name="Susuki M."/>
            <person name="Suzuki K.-i.T."/>
            <person name="Hayashi T."/>
            <person name="Toyoda A."/>
            <person name="Oliveira C."/>
            <person name="Osipova E."/>
            <person name="Leigh N.D."/>
            <person name="Simon A."/>
            <person name="Yun M.H."/>
        </authorList>
    </citation>
    <scope>NUCLEOTIDE SEQUENCE</scope>
    <source>
        <strain evidence="2">20211129_DDA</strain>
        <tissue evidence="2">Liver</tissue>
    </source>
</reference>
<evidence type="ECO:0000313" key="2">
    <source>
        <dbReference type="EMBL" id="KAJ1216792.1"/>
    </source>
</evidence>
<organism evidence="2 3">
    <name type="scientific">Pleurodeles waltl</name>
    <name type="common">Iberian ribbed newt</name>
    <dbReference type="NCBI Taxonomy" id="8319"/>
    <lineage>
        <taxon>Eukaryota</taxon>
        <taxon>Metazoa</taxon>
        <taxon>Chordata</taxon>
        <taxon>Craniata</taxon>
        <taxon>Vertebrata</taxon>
        <taxon>Euteleostomi</taxon>
        <taxon>Amphibia</taxon>
        <taxon>Batrachia</taxon>
        <taxon>Caudata</taxon>
        <taxon>Salamandroidea</taxon>
        <taxon>Salamandridae</taxon>
        <taxon>Pleurodelinae</taxon>
        <taxon>Pleurodeles</taxon>
    </lineage>
</organism>
<comment type="caution">
    <text evidence="2">The sequence shown here is derived from an EMBL/GenBank/DDBJ whole genome shotgun (WGS) entry which is preliminary data.</text>
</comment>
<accession>A0AAV7WUY8</accession>
<dbReference type="Proteomes" id="UP001066276">
    <property type="component" value="Chromosome 1_1"/>
</dbReference>